<sequence length="46" mass="5201">MRDWLIPRTSLLSSAALAKIRECCTKLPTFGRSFAMKSTRRCVAKV</sequence>
<dbReference type="EMBL" id="CAJNIZ010044859">
    <property type="protein sequence ID" value="CAE7703197.1"/>
    <property type="molecule type" value="Genomic_DNA"/>
</dbReference>
<evidence type="ECO:0000313" key="1">
    <source>
        <dbReference type="EMBL" id="CAE7703197.1"/>
    </source>
</evidence>
<reference evidence="1" key="1">
    <citation type="submission" date="2021-02" db="EMBL/GenBank/DDBJ databases">
        <authorList>
            <person name="Dougan E. K."/>
            <person name="Rhodes N."/>
            <person name="Thang M."/>
            <person name="Chan C."/>
        </authorList>
    </citation>
    <scope>NUCLEOTIDE SEQUENCE</scope>
</reference>
<organism evidence="1 2">
    <name type="scientific">Symbiodinium pilosum</name>
    <name type="common">Dinoflagellate</name>
    <dbReference type="NCBI Taxonomy" id="2952"/>
    <lineage>
        <taxon>Eukaryota</taxon>
        <taxon>Sar</taxon>
        <taxon>Alveolata</taxon>
        <taxon>Dinophyceae</taxon>
        <taxon>Suessiales</taxon>
        <taxon>Symbiodiniaceae</taxon>
        <taxon>Symbiodinium</taxon>
    </lineage>
</organism>
<keyword evidence="2" id="KW-1185">Reference proteome</keyword>
<proteinExistence type="predicted"/>
<evidence type="ECO:0000313" key="2">
    <source>
        <dbReference type="Proteomes" id="UP000649617"/>
    </source>
</evidence>
<name>A0A812WTS8_SYMPI</name>
<dbReference type="Proteomes" id="UP000649617">
    <property type="component" value="Unassembled WGS sequence"/>
</dbReference>
<dbReference type="AlphaFoldDB" id="A0A812WTS8"/>
<gene>
    <name evidence="1" type="ORF">SPIL2461_LOCUS19801</name>
</gene>
<protein>
    <submittedName>
        <fullName evidence="1">Uncharacterized protein</fullName>
    </submittedName>
</protein>
<comment type="caution">
    <text evidence="1">The sequence shown here is derived from an EMBL/GenBank/DDBJ whole genome shotgun (WGS) entry which is preliminary data.</text>
</comment>
<accession>A0A812WTS8</accession>